<feature type="region of interest" description="Disordered" evidence="1">
    <location>
        <begin position="1"/>
        <end position="70"/>
    </location>
</feature>
<evidence type="ECO:0000313" key="2">
    <source>
        <dbReference type="EnsemblPlants" id="OMERI05G20080.3"/>
    </source>
</evidence>
<organism evidence="2">
    <name type="scientific">Oryza meridionalis</name>
    <dbReference type="NCBI Taxonomy" id="40149"/>
    <lineage>
        <taxon>Eukaryota</taxon>
        <taxon>Viridiplantae</taxon>
        <taxon>Streptophyta</taxon>
        <taxon>Embryophyta</taxon>
        <taxon>Tracheophyta</taxon>
        <taxon>Spermatophyta</taxon>
        <taxon>Magnoliopsida</taxon>
        <taxon>Liliopsida</taxon>
        <taxon>Poales</taxon>
        <taxon>Poaceae</taxon>
        <taxon>BOP clade</taxon>
        <taxon>Oryzoideae</taxon>
        <taxon>Oryzeae</taxon>
        <taxon>Oryzinae</taxon>
        <taxon>Oryza</taxon>
    </lineage>
</organism>
<dbReference type="Proteomes" id="UP000008021">
    <property type="component" value="Chromosome 5"/>
</dbReference>
<accession>A0A0E0DTS1</accession>
<feature type="compositionally biased region" description="Basic and acidic residues" evidence="1">
    <location>
        <begin position="1"/>
        <end position="15"/>
    </location>
</feature>
<dbReference type="AlphaFoldDB" id="A0A0E0DTS1"/>
<dbReference type="EnsemblPlants" id="OMERI05G20080.3">
    <property type="protein sequence ID" value="OMERI05G20080.3"/>
    <property type="gene ID" value="OMERI05G20080"/>
</dbReference>
<proteinExistence type="predicted"/>
<evidence type="ECO:0000313" key="3">
    <source>
        <dbReference type="Proteomes" id="UP000008021"/>
    </source>
</evidence>
<keyword evidence="3" id="KW-1185">Reference proteome</keyword>
<name>A0A0E0DTS1_9ORYZ</name>
<evidence type="ECO:0000256" key="1">
    <source>
        <dbReference type="SAM" id="MobiDB-lite"/>
    </source>
</evidence>
<reference evidence="2" key="1">
    <citation type="submission" date="2015-04" db="UniProtKB">
        <authorList>
            <consortium name="EnsemblPlants"/>
        </authorList>
    </citation>
    <scope>IDENTIFICATION</scope>
</reference>
<reference evidence="2" key="2">
    <citation type="submission" date="2018-05" db="EMBL/GenBank/DDBJ databases">
        <title>OmerRS3 (Oryza meridionalis Reference Sequence Version 3).</title>
        <authorList>
            <person name="Zhang J."/>
            <person name="Kudrna D."/>
            <person name="Lee S."/>
            <person name="Talag J."/>
            <person name="Welchert J."/>
            <person name="Wing R.A."/>
        </authorList>
    </citation>
    <scope>NUCLEOTIDE SEQUENCE [LARGE SCALE GENOMIC DNA]</scope>
    <source>
        <strain evidence="2">cv. OR44</strain>
    </source>
</reference>
<sequence length="86" mass="9516">MERGGGGETDGRDFIAGRSRCARQVGAGRREEEERGKAARIRSFPTFACSNRRPPPRRLVARPRSAPRCLPPPPRVPAVGCWIGQY</sequence>
<protein>
    <submittedName>
        <fullName evidence="2">Uncharacterized protein</fullName>
    </submittedName>
</protein>
<dbReference type="Gramene" id="OMERI05G20080.3">
    <property type="protein sequence ID" value="OMERI05G20080.3"/>
    <property type="gene ID" value="OMERI05G20080"/>
</dbReference>
<feature type="compositionally biased region" description="Basic and acidic residues" evidence="1">
    <location>
        <begin position="28"/>
        <end position="37"/>
    </location>
</feature>
<dbReference type="HOGENOM" id="CLU_2501745_0_0_1"/>